<dbReference type="AlphaFoldDB" id="A0A6P4YXW1"/>
<dbReference type="GeneID" id="109469551"/>
<comment type="subcellular location">
    <subcellularLocation>
        <location evidence="4">Membrane</location>
        <topology evidence="4">Multi-pass membrane protein</topology>
    </subcellularLocation>
</comment>
<dbReference type="Pfam" id="PF04145">
    <property type="entry name" value="Ctr"/>
    <property type="match status" value="1"/>
</dbReference>
<organism evidence="5 6">
    <name type="scientific">Branchiostoma belcheri</name>
    <name type="common">Amphioxus</name>
    <dbReference type="NCBI Taxonomy" id="7741"/>
    <lineage>
        <taxon>Eukaryota</taxon>
        <taxon>Metazoa</taxon>
        <taxon>Chordata</taxon>
        <taxon>Cephalochordata</taxon>
        <taxon>Leptocardii</taxon>
        <taxon>Amphioxiformes</taxon>
        <taxon>Branchiostomatidae</taxon>
        <taxon>Branchiostoma</taxon>
    </lineage>
</organism>
<dbReference type="GO" id="GO:0005375">
    <property type="term" value="F:copper ion transmembrane transporter activity"/>
    <property type="evidence" value="ECO:0007669"/>
    <property type="project" value="UniProtKB-UniRule"/>
</dbReference>
<keyword evidence="2 4" id="KW-1133">Transmembrane helix</keyword>
<gene>
    <name evidence="6" type="primary">LOC109469551</name>
</gene>
<reference evidence="6" key="1">
    <citation type="submission" date="2025-08" db="UniProtKB">
        <authorList>
            <consortium name="RefSeq"/>
        </authorList>
    </citation>
    <scope>IDENTIFICATION</scope>
    <source>
        <tissue evidence="6">Gonad</tissue>
    </source>
</reference>
<keyword evidence="5" id="KW-1185">Reference proteome</keyword>
<protein>
    <recommendedName>
        <fullName evidence="4">Copper transport protein</fullName>
    </recommendedName>
</protein>
<evidence type="ECO:0000313" key="5">
    <source>
        <dbReference type="Proteomes" id="UP000515135"/>
    </source>
</evidence>
<feature type="transmembrane region" description="Helical" evidence="4">
    <location>
        <begin position="97"/>
        <end position="117"/>
    </location>
</feature>
<name>A0A6P4YXW1_BRABE</name>
<keyword evidence="4" id="KW-0813">Transport</keyword>
<dbReference type="GO" id="GO:0016020">
    <property type="term" value="C:membrane"/>
    <property type="evidence" value="ECO:0007669"/>
    <property type="project" value="UniProtKB-SubCell"/>
</dbReference>
<dbReference type="OrthoDB" id="73901at2759"/>
<proteinExistence type="inferred from homology"/>
<evidence type="ECO:0000256" key="2">
    <source>
        <dbReference type="ARBA" id="ARBA00022989"/>
    </source>
</evidence>
<dbReference type="RefSeq" id="XP_019623642.1">
    <property type="nucleotide sequence ID" value="XM_019768083.1"/>
</dbReference>
<feature type="transmembrane region" description="Helical" evidence="4">
    <location>
        <begin position="123"/>
        <end position="141"/>
    </location>
</feature>
<accession>A0A6P4YXW1</accession>
<keyword evidence="1 4" id="KW-0812">Transmembrane</keyword>
<feature type="transmembrane region" description="Helical" evidence="4">
    <location>
        <begin position="20"/>
        <end position="42"/>
    </location>
</feature>
<dbReference type="PANTHER" id="PTHR12483:SF115">
    <property type="entry name" value="COPPER TRANSPORT PROTEIN"/>
    <property type="match status" value="1"/>
</dbReference>
<evidence type="ECO:0000256" key="3">
    <source>
        <dbReference type="ARBA" id="ARBA00023136"/>
    </source>
</evidence>
<keyword evidence="3 4" id="KW-0472">Membrane</keyword>
<evidence type="ECO:0000256" key="1">
    <source>
        <dbReference type="ARBA" id="ARBA00022692"/>
    </source>
</evidence>
<evidence type="ECO:0000256" key="4">
    <source>
        <dbReference type="RuleBase" id="RU367022"/>
    </source>
</evidence>
<sequence length="148" mass="16541">MDMPMSFYWSDQAVILFDGWSVQDATGMAFSVLAIICFGALFEGLKRLVGWVGKGKGLWVDRETRDTSDPEAEESTPLLRSPPDVALTRKRKLRYHLAQSLLHVLQVVGAYCLMLVVMTYNGWLAIAVFLGAGIGYLVFFADMELKQT</sequence>
<dbReference type="InterPro" id="IPR007274">
    <property type="entry name" value="Cop_transporter"/>
</dbReference>
<dbReference type="PANTHER" id="PTHR12483">
    <property type="entry name" value="SOLUTE CARRIER FAMILY 31 COPPER TRANSPORTERS"/>
    <property type="match status" value="1"/>
</dbReference>
<evidence type="ECO:0000313" key="6">
    <source>
        <dbReference type="RefSeq" id="XP_019623642.1"/>
    </source>
</evidence>
<comment type="similarity">
    <text evidence="4">Belongs to the copper transporter (Ctr) (TC 1.A.56) family. SLC31A subfamily.</text>
</comment>
<keyword evidence="4" id="KW-0186">Copper</keyword>
<dbReference type="KEGG" id="bbel:109469551"/>
<keyword evidence="4" id="KW-0187">Copper transport</keyword>
<dbReference type="Proteomes" id="UP000515135">
    <property type="component" value="Unplaced"/>
</dbReference>
<keyword evidence="4" id="KW-0406">Ion transport</keyword>